<feature type="domain" description="Xylose isomerase-like TIM barrel" evidence="1">
    <location>
        <begin position="22"/>
        <end position="280"/>
    </location>
</feature>
<dbReference type="Gene3D" id="3.20.20.150">
    <property type="entry name" value="Divalent-metal-dependent TIM barrel enzymes"/>
    <property type="match status" value="1"/>
</dbReference>
<sequence length="284" mass="32701">MKFSVFTVMVPELTPEELLVSLKEFGYDGVEWRCKETPEQLKQQEPSFWGNNLCTISPSSRKSQLEQVRSKTKELQLETISVNPYLSCEDLAETEKVLKVAQELGATMMRVGVPTYDRSENYNHLFKRARRYLHEVEEMCQQYQIKGLVETHHKTITPSASLAHRLVDQLNPEYIGVLYDPGNMVFEGYENHRMGLELLGPYLAHVHMKNAKWETNGQREDSSVIWDASWVAVEKGVVDWKQVVKDLQAVGYEGYIGMEDFSGTFGAIESLKQNIEYIKQLVIR</sequence>
<gene>
    <name evidence="2" type="ORF">ACFFHM_21615</name>
</gene>
<dbReference type="InterPro" id="IPR013022">
    <property type="entry name" value="Xyl_isomerase-like_TIM-brl"/>
</dbReference>
<dbReference type="InterPro" id="IPR050312">
    <property type="entry name" value="IolE/XylAMocC-like"/>
</dbReference>
<evidence type="ECO:0000313" key="2">
    <source>
        <dbReference type="EMBL" id="MFC0473017.1"/>
    </source>
</evidence>
<reference evidence="2 3" key="1">
    <citation type="submission" date="2024-09" db="EMBL/GenBank/DDBJ databases">
        <authorList>
            <person name="Sun Q."/>
            <person name="Mori K."/>
        </authorList>
    </citation>
    <scope>NUCLEOTIDE SEQUENCE [LARGE SCALE GENOMIC DNA]</scope>
    <source>
        <strain evidence="2 3">NCAIM B.02610</strain>
    </source>
</reference>
<accession>A0ABV6KI69</accession>
<evidence type="ECO:0000313" key="3">
    <source>
        <dbReference type="Proteomes" id="UP001589838"/>
    </source>
</evidence>
<proteinExistence type="predicted"/>
<dbReference type="RefSeq" id="WP_335961199.1">
    <property type="nucleotide sequence ID" value="NZ_JAXBLX010000015.1"/>
</dbReference>
<dbReference type="Proteomes" id="UP001589838">
    <property type="component" value="Unassembled WGS sequence"/>
</dbReference>
<protein>
    <submittedName>
        <fullName evidence="2">Sugar phosphate isomerase/epimerase family protein</fullName>
    </submittedName>
</protein>
<organism evidence="2 3">
    <name type="scientific">Halalkalibacter kiskunsagensis</name>
    <dbReference type="NCBI Taxonomy" id="1548599"/>
    <lineage>
        <taxon>Bacteria</taxon>
        <taxon>Bacillati</taxon>
        <taxon>Bacillota</taxon>
        <taxon>Bacilli</taxon>
        <taxon>Bacillales</taxon>
        <taxon>Bacillaceae</taxon>
        <taxon>Halalkalibacter</taxon>
    </lineage>
</organism>
<dbReference type="Pfam" id="PF01261">
    <property type="entry name" value="AP_endonuc_2"/>
    <property type="match status" value="1"/>
</dbReference>
<dbReference type="EMBL" id="JBHLUX010000090">
    <property type="protein sequence ID" value="MFC0473017.1"/>
    <property type="molecule type" value="Genomic_DNA"/>
</dbReference>
<keyword evidence="3" id="KW-1185">Reference proteome</keyword>
<dbReference type="InterPro" id="IPR036237">
    <property type="entry name" value="Xyl_isomerase-like_sf"/>
</dbReference>
<comment type="caution">
    <text evidence="2">The sequence shown here is derived from an EMBL/GenBank/DDBJ whole genome shotgun (WGS) entry which is preliminary data.</text>
</comment>
<evidence type="ECO:0000259" key="1">
    <source>
        <dbReference type="Pfam" id="PF01261"/>
    </source>
</evidence>
<keyword evidence="2" id="KW-0413">Isomerase</keyword>
<name>A0ABV6KI69_9BACI</name>
<dbReference type="SUPFAM" id="SSF51658">
    <property type="entry name" value="Xylose isomerase-like"/>
    <property type="match status" value="1"/>
</dbReference>
<dbReference type="GO" id="GO:0016853">
    <property type="term" value="F:isomerase activity"/>
    <property type="evidence" value="ECO:0007669"/>
    <property type="project" value="UniProtKB-KW"/>
</dbReference>
<dbReference type="PANTHER" id="PTHR12110">
    <property type="entry name" value="HYDROXYPYRUVATE ISOMERASE"/>
    <property type="match status" value="1"/>
</dbReference>